<gene>
    <name evidence="2" type="ORF">ACFOM9_15275</name>
</gene>
<protein>
    <submittedName>
        <fullName evidence="2">CopL family metal-binding regulatory protein</fullName>
    </submittedName>
</protein>
<organism evidence="2 3">
    <name type="scientific">Luteimonas notoginsengisoli</name>
    <dbReference type="NCBI Taxonomy" id="1578200"/>
    <lineage>
        <taxon>Bacteria</taxon>
        <taxon>Pseudomonadati</taxon>
        <taxon>Pseudomonadota</taxon>
        <taxon>Gammaproteobacteria</taxon>
        <taxon>Lysobacterales</taxon>
        <taxon>Lysobacteraceae</taxon>
        <taxon>Luteimonas</taxon>
    </lineage>
</organism>
<dbReference type="InterPro" id="IPR048034">
    <property type="entry name" value="CopL-like"/>
</dbReference>
<reference evidence="3" key="1">
    <citation type="journal article" date="2019" name="Int. J. Syst. Evol. Microbiol.">
        <title>The Global Catalogue of Microorganisms (GCM) 10K type strain sequencing project: providing services to taxonomists for standard genome sequencing and annotation.</title>
        <authorList>
            <consortium name="The Broad Institute Genomics Platform"/>
            <consortium name="The Broad Institute Genome Sequencing Center for Infectious Disease"/>
            <person name="Wu L."/>
            <person name="Ma J."/>
        </authorList>
    </citation>
    <scope>NUCLEOTIDE SEQUENCE [LARGE SCALE GENOMIC DNA]</scope>
    <source>
        <strain evidence="3">KCTC 42211</strain>
    </source>
</reference>
<dbReference type="NCBIfam" id="NF033807">
    <property type="entry name" value="CopL_fam"/>
    <property type="match status" value="1"/>
</dbReference>
<dbReference type="Proteomes" id="UP001595724">
    <property type="component" value="Unassembled WGS sequence"/>
</dbReference>
<feature type="compositionally biased region" description="Polar residues" evidence="1">
    <location>
        <begin position="35"/>
        <end position="50"/>
    </location>
</feature>
<name>A0ABV7UWV8_9GAMM</name>
<evidence type="ECO:0000313" key="2">
    <source>
        <dbReference type="EMBL" id="MFC3661421.1"/>
    </source>
</evidence>
<sequence length="143" mass="14560">MPARSILLQLFLIVALLVDGMGVAVASMHANHSTAGISDTPADSASQSAAESKKPCHGQPTEGSAPLEGHAHGGGSPGGEEQQSPGDCCQTGECRCACMHHCQAAVVAVVLNATVPEHTDSVRPMYSAHASPALPHLIRPPIG</sequence>
<accession>A0ABV7UWV8</accession>
<comment type="caution">
    <text evidence="2">The sequence shown here is derived from an EMBL/GenBank/DDBJ whole genome shotgun (WGS) entry which is preliminary data.</text>
</comment>
<evidence type="ECO:0000313" key="3">
    <source>
        <dbReference type="Proteomes" id="UP001595724"/>
    </source>
</evidence>
<proteinExistence type="predicted"/>
<feature type="region of interest" description="Disordered" evidence="1">
    <location>
        <begin position="35"/>
        <end position="88"/>
    </location>
</feature>
<keyword evidence="3" id="KW-1185">Reference proteome</keyword>
<dbReference type="EMBL" id="JBHRYF010000017">
    <property type="protein sequence ID" value="MFC3661421.1"/>
    <property type="molecule type" value="Genomic_DNA"/>
</dbReference>
<evidence type="ECO:0000256" key="1">
    <source>
        <dbReference type="SAM" id="MobiDB-lite"/>
    </source>
</evidence>